<evidence type="ECO:0000256" key="6">
    <source>
        <dbReference type="RuleBase" id="RU363126"/>
    </source>
</evidence>
<evidence type="ECO:0000256" key="4">
    <source>
        <dbReference type="ARBA" id="ARBA00023136"/>
    </source>
</evidence>
<keyword evidence="7" id="KW-1185">Reference proteome</keyword>
<comment type="function">
    <text evidence="6">Forms chloride channels.</text>
</comment>
<dbReference type="PANTHER" id="PTHR10736:SF55">
    <property type="entry name" value="BESTROPHIN-4"/>
    <property type="match status" value="1"/>
</dbReference>
<evidence type="ECO:0000256" key="1">
    <source>
        <dbReference type="ARBA" id="ARBA00004370"/>
    </source>
</evidence>
<comment type="subcellular location">
    <subcellularLocation>
        <location evidence="6">Cell membrane</location>
        <topology evidence="6">Multi-pass membrane protein</topology>
    </subcellularLocation>
    <subcellularLocation>
        <location evidence="1">Membrane</location>
    </subcellularLocation>
</comment>
<keyword evidence="6" id="KW-0813">Transport</keyword>
<keyword evidence="6" id="KW-0406">Ion transport</keyword>
<evidence type="ECO:0000256" key="5">
    <source>
        <dbReference type="ARBA" id="ARBA00034769"/>
    </source>
</evidence>
<feature type="transmembrane region" description="Helical" evidence="6">
    <location>
        <begin position="106"/>
        <end position="123"/>
    </location>
</feature>
<reference evidence="7" key="1">
    <citation type="submission" date="2012-09" db="EMBL/GenBank/DDBJ databases">
        <authorList>
            <person name="Martin A.A."/>
        </authorList>
    </citation>
    <scope>NUCLEOTIDE SEQUENCE</scope>
</reference>
<name>A0A158PBR3_ANGCA</name>
<keyword evidence="3 6" id="KW-1133">Transmembrane helix</keyword>
<evidence type="ECO:0000256" key="2">
    <source>
        <dbReference type="ARBA" id="ARBA00022692"/>
    </source>
</evidence>
<accession>A0A158PBR3</accession>
<sequence>MVSITKETGSEQVNHKYVKYILVDVSGNCRLYVMTRMTISYSGNFCRLLLRWKGSIWRSVWKELLMFLALYYIIKLFYLVGIDYLFHDDDDRYFYRCFIKISLKNLLLEMSVLPIVALAWFSFENNCLRRCQSHFWVLLRKCDFEGLKWIFRTRFEALCRMFDTYTKSIPLTFLLGFYVSNVVAR</sequence>
<keyword evidence="6" id="KW-0407">Ion channel</keyword>
<dbReference type="GO" id="GO:0005254">
    <property type="term" value="F:chloride channel activity"/>
    <property type="evidence" value="ECO:0007669"/>
    <property type="project" value="UniProtKB-KW"/>
</dbReference>
<dbReference type="AlphaFoldDB" id="A0A158PBR3"/>
<feature type="transmembrane region" description="Helical" evidence="6">
    <location>
        <begin position="64"/>
        <end position="86"/>
    </location>
</feature>
<keyword evidence="6" id="KW-1003">Cell membrane</keyword>
<comment type="similarity">
    <text evidence="5 6">Belongs to the anion channel-forming bestrophin (TC 1.A.46) family. Calcium-sensitive chloride channel subfamily.</text>
</comment>
<dbReference type="InterPro" id="IPR021134">
    <property type="entry name" value="Bestrophin-like"/>
</dbReference>
<proteinExistence type="inferred from homology"/>
<dbReference type="GO" id="GO:0034707">
    <property type="term" value="C:chloride channel complex"/>
    <property type="evidence" value="ECO:0007669"/>
    <property type="project" value="UniProtKB-KW"/>
</dbReference>
<dbReference type="PANTHER" id="PTHR10736">
    <property type="entry name" value="BESTROPHIN"/>
    <property type="match status" value="1"/>
</dbReference>
<evidence type="ECO:0000256" key="3">
    <source>
        <dbReference type="ARBA" id="ARBA00022989"/>
    </source>
</evidence>
<evidence type="ECO:0000313" key="7">
    <source>
        <dbReference type="Proteomes" id="UP000035642"/>
    </source>
</evidence>
<reference evidence="8" key="2">
    <citation type="submission" date="2016-04" db="UniProtKB">
        <authorList>
            <consortium name="WormBaseParasite"/>
        </authorList>
    </citation>
    <scope>IDENTIFICATION</scope>
</reference>
<dbReference type="WBParaSite" id="ACAC_0001133201-mRNA-1">
    <property type="protein sequence ID" value="ACAC_0001133201-mRNA-1"/>
    <property type="gene ID" value="ACAC_0001133201"/>
</dbReference>
<keyword evidence="6" id="KW-0869">Chloride channel</keyword>
<dbReference type="InterPro" id="IPR000615">
    <property type="entry name" value="Bestrophin"/>
</dbReference>
<dbReference type="GO" id="GO:0005886">
    <property type="term" value="C:plasma membrane"/>
    <property type="evidence" value="ECO:0007669"/>
    <property type="project" value="UniProtKB-SubCell"/>
</dbReference>
<organism evidence="7 8">
    <name type="scientific">Angiostrongylus cantonensis</name>
    <name type="common">Rat lungworm</name>
    <dbReference type="NCBI Taxonomy" id="6313"/>
    <lineage>
        <taxon>Eukaryota</taxon>
        <taxon>Metazoa</taxon>
        <taxon>Ecdysozoa</taxon>
        <taxon>Nematoda</taxon>
        <taxon>Chromadorea</taxon>
        <taxon>Rhabditida</taxon>
        <taxon>Rhabditina</taxon>
        <taxon>Rhabditomorpha</taxon>
        <taxon>Strongyloidea</taxon>
        <taxon>Metastrongylidae</taxon>
        <taxon>Angiostrongylus</taxon>
    </lineage>
</organism>
<protein>
    <recommendedName>
        <fullName evidence="6">Bestrophin homolog</fullName>
    </recommendedName>
</protein>
<dbReference type="Proteomes" id="UP000035642">
    <property type="component" value="Unassembled WGS sequence"/>
</dbReference>
<keyword evidence="2 6" id="KW-0812">Transmembrane</keyword>
<keyword evidence="4 6" id="KW-0472">Membrane</keyword>
<keyword evidence="6" id="KW-0868">Chloride</keyword>
<evidence type="ECO:0000313" key="8">
    <source>
        <dbReference type="WBParaSite" id="ACAC_0001133201-mRNA-1"/>
    </source>
</evidence>
<dbReference type="Pfam" id="PF01062">
    <property type="entry name" value="Bestrophin"/>
    <property type="match status" value="2"/>
</dbReference>